<dbReference type="Pfam" id="PF04083">
    <property type="entry name" value="Abhydro_lipase"/>
    <property type="match status" value="1"/>
</dbReference>
<feature type="compositionally biased region" description="Polar residues" evidence="9">
    <location>
        <begin position="73"/>
        <end position="88"/>
    </location>
</feature>
<dbReference type="OrthoDB" id="9974421at2759"/>
<evidence type="ECO:0000256" key="3">
    <source>
        <dbReference type="ARBA" id="ARBA00022801"/>
    </source>
</evidence>
<comment type="similarity">
    <text evidence="1 7">Belongs to the AB hydrolase superfamily. Lipase family.</text>
</comment>
<dbReference type="GO" id="GO:0016042">
    <property type="term" value="P:lipid catabolic process"/>
    <property type="evidence" value="ECO:0007669"/>
    <property type="project" value="UniProtKB-KW"/>
</dbReference>
<dbReference type="Gene3D" id="3.40.50.1820">
    <property type="entry name" value="alpha/beta hydrolase"/>
    <property type="match status" value="1"/>
</dbReference>
<comment type="caution">
    <text evidence="11">The sequence shown here is derived from an EMBL/GenBank/DDBJ whole genome shotgun (WGS) entry which is preliminary data.</text>
</comment>
<keyword evidence="12" id="KW-1185">Reference proteome</keyword>
<dbReference type="InterPro" id="IPR025483">
    <property type="entry name" value="Lipase_euk"/>
</dbReference>
<keyword evidence="5" id="KW-0443">Lipid metabolism</keyword>
<dbReference type="InterPro" id="IPR006693">
    <property type="entry name" value="AB_hydrolase_lipase"/>
</dbReference>
<keyword evidence="6" id="KW-0325">Glycoprotein</keyword>
<keyword evidence="2" id="KW-0732">Signal</keyword>
<dbReference type="GO" id="GO:0016788">
    <property type="term" value="F:hydrolase activity, acting on ester bonds"/>
    <property type="evidence" value="ECO:0007669"/>
    <property type="project" value="InterPro"/>
</dbReference>
<dbReference type="OMA" id="GYPYEKY"/>
<reference evidence="11 12" key="1">
    <citation type="submission" date="2015-12" db="EMBL/GenBank/DDBJ databases">
        <title>The genome of Folsomia candida.</title>
        <authorList>
            <person name="Faddeeva A."/>
            <person name="Derks M.F."/>
            <person name="Anvar Y."/>
            <person name="Smit S."/>
            <person name="Van Straalen N."/>
            <person name="Roelofs D."/>
        </authorList>
    </citation>
    <scope>NUCLEOTIDE SEQUENCE [LARGE SCALE GENOMIC DNA]</scope>
    <source>
        <strain evidence="11 12">VU population</strain>
        <tissue evidence="11">Whole body</tissue>
    </source>
</reference>
<feature type="active site" description="Nucleophile" evidence="8">
    <location>
        <position position="189"/>
    </location>
</feature>
<evidence type="ECO:0000256" key="9">
    <source>
        <dbReference type="SAM" id="MobiDB-lite"/>
    </source>
</evidence>
<dbReference type="FunFam" id="3.40.50.1820:FF:000021">
    <property type="entry name" value="Lipase"/>
    <property type="match status" value="1"/>
</dbReference>
<proteinExistence type="inferred from homology"/>
<keyword evidence="3 7" id="KW-0378">Hydrolase</keyword>
<dbReference type="Proteomes" id="UP000198287">
    <property type="component" value="Unassembled WGS sequence"/>
</dbReference>
<gene>
    <name evidence="11" type="ORF">Fcan01_12425</name>
</gene>
<evidence type="ECO:0000256" key="5">
    <source>
        <dbReference type="ARBA" id="ARBA00023098"/>
    </source>
</evidence>
<dbReference type="EMBL" id="LNIX01000006">
    <property type="protein sequence ID" value="OXA52641.1"/>
    <property type="molecule type" value="Genomic_DNA"/>
</dbReference>
<dbReference type="SUPFAM" id="SSF53474">
    <property type="entry name" value="alpha/beta-Hydrolases"/>
    <property type="match status" value="1"/>
</dbReference>
<evidence type="ECO:0000256" key="7">
    <source>
        <dbReference type="PIRNR" id="PIRNR000862"/>
    </source>
</evidence>
<protein>
    <recommendedName>
        <fullName evidence="7">Lipase</fullName>
    </recommendedName>
</protein>
<dbReference type="PANTHER" id="PTHR11005">
    <property type="entry name" value="LYSOSOMAL ACID LIPASE-RELATED"/>
    <property type="match status" value="1"/>
</dbReference>
<dbReference type="InterPro" id="IPR029058">
    <property type="entry name" value="AB_hydrolase_fold"/>
</dbReference>
<feature type="region of interest" description="Disordered" evidence="9">
    <location>
        <begin position="69"/>
        <end position="91"/>
    </location>
</feature>
<evidence type="ECO:0000256" key="4">
    <source>
        <dbReference type="ARBA" id="ARBA00022963"/>
    </source>
</evidence>
<evidence type="ECO:0000259" key="10">
    <source>
        <dbReference type="Pfam" id="PF04083"/>
    </source>
</evidence>
<organism evidence="11 12">
    <name type="scientific">Folsomia candida</name>
    <name type="common">Springtail</name>
    <dbReference type="NCBI Taxonomy" id="158441"/>
    <lineage>
        <taxon>Eukaryota</taxon>
        <taxon>Metazoa</taxon>
        <taxon>Ecdysozoa</taxon>
        <taxon>Arthropoda</taxon>
        <taxon>Hexapoda</taxon>
        <taxon>Collembola</taxon>
        <taxon>Entomobryomorpha</taxon>
        <taxon>Isotomoidea</taxon>
        <taxon>Isotomidae</taxon>
        <taxon>Proisotominae</taxon>
        <taxon>Folsomia</taxon>
    </lineage>
</organism>
<evidence type="ECO:0000256" key="6">
    <source>
        <dbReference type="ARBA" id="ARBA00023180"/>
    </source>
</evidence>
<keyword evidence="4 7" id="KW-0442">Lipid degradation</keyword>
<dbReference type="AlphaFoldDB" id="A0A226E6Y9"/>
<feature type="active site" description="Charge relay system" evidence="8">
    <location>
        <position position="365"/>
    </location>
</feature>
<evidence type="ECO:0000313" key="11">
    <source>
        <dbReference type="EMBL" id="OXA52641.1"/>
    </source>
</evidence>
<feature type="domain" description="Partial AB-hydrolase lipase" evidence="10">
    <location>
        <begin position="32"/>
        <end position="113"/>
    </location>
</feature>
<accession>A0A226E6Y9</accession>
<evidence type="ECO:0000313" key="12">
    <source>
        <dbReference type="Proteomes" id="UP000198287"/>
    </source>
</evidence>
<feature type="active site" description="Charge relay system" evidence="8">
    <location>
        <position position="396"/>
    </location>
</feature>
<dbReference type="PIRSF" id="PIRSF000862">
    <property type="entry name" value="Steryl_ester_lip"/>
    <property type="match status" value="1"/>
</dbReference>
<evidence type="ECO:0000256" key="2">
    <source>
        <dbReference type="ARBA" id="ARBA00022729"/>
    </source>
</evidence>
<evidence type="ECO:0000256" key="1">
    <source>
        <dbReference type="ARBA" id="ARBA00010701"/>
    </source>
</evidence>
<sequence>MRMGLAFDVYDDAAFVAETVKKEENPDVKLNVTELIKKYGFPVETHTVYTDDNYVLTLHRIPFGRKHHPSHADSLSNNDNNVTSSGTQEAGEKKPIALLHHGLCSSSVDWIMNTADKALPYMLADAGYDVWMANARGNRYSKRNIAMTPKKSAFWDFSWHEIGKYDIPASIDYILATTGLKELNYVGHSMGTTAFFVAMSLRPEYNAKVRKMIALAPAVHLEGMKSPLRYMARFGVIEKFIYDLLGNGEILPDYVLKYMHQFAPSACTESDTFTTEICDNIMYAIGGYNPGQMNETQMPVILAHAPSTCSTKSAIHFLQSVHSGKFRQYDYGMIGNIQKYGQMNPPIYKLSKVTAPVSIFWSENDVLCDPKGVKRLKNELPNCETSIKINDTQFTHIDYLYAKDADKLVYKKVMDLLEQQGTESKEIKKIDQKD</sequence>
<name>A0A226E6Y9_FOLCA</name>
<evidence type="ECO:0000256" key="8">
    <source>
        <dbReference type="PIRSR" id="PIRSR000862-1"/>
    </source>
</evidence>